<dbReference type="SUPFAM" id="SSF48452">
    <property type="entry name" value="TPR-like"/>
    <property type="match status" value="1"/>
</dbReference>
<gene>
    <name evidence="1" type="ORF">A9179_02405</name>
</gene>
<dbReference type="RefSeq" id="WP_187804275.1">
    <property type="nucleotide sequence ID" value="NZ_LZEU01000001.1"/>
</dbReference>
<dbReference type="Gene3D" id="1.25.40.10">
    <property type="entry name" value="Tetratricopeptide repeat domain"/>
    <property type="match status" value="1"/>
</dbReference>
<evidence type="ECO:0000313" key="2">
    <source>
        <dbReference type="Proteomes" id="UP000744555"/>
    </source>
</evidence>
<name>A0ABR7RXS1_AQUAC</name>
<accession>A0ABR7RXS1</accession>
<sequence>MNQLTDIKKLDALIKNKNYDEALILCNILLEEKNSAEHRDLLRKRSHIHSLLGDYQQAIGDRLELIDEAQEEADIFFASLYLIRAGKFKDAYRTVNMGIAELPETHTPYTDELVFLRAYTLVKLELYQEAIEACSHIKDGMKMWISNFNTPTSKDELIKAAESKSSAI</sequence>
<comment type="caution">
    <text evidence="1">The sequence shown here is derived from an EMBL/GenBank/DDBJ whole genome shotgun (WGS) entry which is preliminary data.</text>
</comment>
<protein>
    <recommendedName>
        <fullName evidence="3">Tetratricopeptide repeat protein</fullName>
    </recommendedName>
</protein>
<proteinExistence type="predicted"/>
<dbReference type="InterPro" id="IPR011990">
    <property type="entry name" value="TPR-like_helical_dom_sf"/>
</dbReference>
<evidence type="ECO:0008006" key="3">
    <source>
        <dbReference type="Google" id="ProtNLM"/>
    </source>
</evidence>
<dbReference type="Proteomes" id="UP000744555">
    <property type="component" value="Unassembled WGS sequence"/>
</dbReference>
<organism evidence="1 2">
    <name type="scientific">Aquipseudomonas alcaligenes</name>
    <name type="common">Pseudomonas alcaligenes</name>
    <dbReference type="NCBI Taxonomy" id="43263"/>
    <lineage>
        <taxon>Bacteria</taxon>
        <taxon>Pseudomonadati</taxon>
        <taxon>Pseudomonadota</taxon>
        <taxon>Gammaproteobacteria</taxon>
        <taxon>Pseudomonadales</taxon>
        <taxon>Pseudomonadaceae</taxon>
        <taxon>Aquipseudomonas</taxon>
    </lineage>
</organism>
<keyword evidence="2" id="KW-1185">Reference proteome</keyword>
<reference evidence="1 2" key="1">
    <citation type="submission" date="2016-06" db="EMBL/GenBank/DDBJ databases">
        <authorList>
            <person name="Ramos C."/>
            <person name="Pintado A."/>
            <person name="Crespo-Gomez J.I."/>
        </authorList>
    </citation>
    <scope>NUCLEOTIDE SEQUENCE [LARGE SCALE GENOMIC DNA]</scope>
    <source>
        <strain evidence="1 2">AVO110</strain>
    </source>
</reference>
<dbReference type="EMBL" id="LZEU01000001">
    <property type="protein sequence ID" value="MBC9249121.1"/>
    <property type="molecule type" value="Genomic_DNA"/>
</dbReference>
<evidence type="ECO:0000313" key="1">
    <source>
        <dbReference type="EMBL" id="MBC9249121.1"/>
    </source>
</evidence>